<organism evidence="2 3">
    <name type="scientific">Triparma strigata</name>
    <dbReference type="NCBI Taxonomy" id="1606541"/>
    <lineage>
        <taxon>Eukaryota</taxon>
        <taxon>Sar</taxon>
        <taxon>Stramenopiles</taxon>
        <taxon>Ochrophyta</taxon>
        <taxon>Bolidophyceae</taxon>
        <taxon>Parmales</taxon>
        <taxon>Triparmaceae</taxon>
        <taxon>Triparma</taxon>
    </lineage>
</organism>
<sequence length="504" mass="56867">MMTAVYTVTLMTVVLFYLGTSLIQRTLQFGLSSRESLCKFQDLTRDVYEYDHLRFHGLKVDHFNDLNTIMGTHDPIVESLQFEELLPHLQNPVVSTRNQADLVVDQELDEVTLNHVRSHGVAIVQDVISKDTVAELRATVLAKSNADWAAKKATEVIILDSENRWHGMPSVGTPSVRRLLRELGEHDVVRPLLERIIGRKASMVSFSVIRANFGSVDQDWHTDSGLVSTPGGYSQPFVFDGWTLVIPLQDVEEKQGNTGVCPSVWVPNGDSPSIDNFWHDANNDPENPNWERGHADEMCIHVKQKAGDGLLYKHDLTHRGSAHLRPDKEDRLSLFIMFSEPRQGSGDKRWLVGSDQMFATFTQTVGLWGWDLSAFWLLDLGLPGFLWRVPYTFHTIKTYAKHILALTVWETTEELPVDFIDAWCLLFKGRNIDAFGSDNYGNGFFLVDYEAIVEGAEFWIPIVQKVVIGAGLGALLVYYVAGRIKCRVWGESVRSGANGKHHFD</sequence>
<name>A0A9W7BAQ4_9STRA</name>
<keyword evidence="1" id="KW-0472">Membrane</keyword>
<dbReference type="PANTHER" id="PTHR37563">
    <property type="entry name" value="PHYTANOYL-COA DIOXYGENASE FAMILY PROTEIN (AFU_ORTHOLOGUE AFUA_2G03330)"/>
    <property type="match status" value="1"/>
</dbReference>
<dbReference type="PANTHER" id="PTHR37563:SF2">
    <property type="entry name" value="PHYTANOYL-COA DIOXYGENASE FAMILY PROTEIN (AFU_ORTHOLOGUE AFUA_2G03330)"/>
    <property type="match status" value="1"/>
</dbReference>
<keyword evidence="1" id="KW-0812">Transmembrane</keyword>
<dbReference type="EMBL" id="BRXY01000272">
    <property type="protein sequence ID" value="GMH82690.1"/>
    <property type="molecule type" value="Genomic_DNA"/>
</dbReference>
<feature type="transmembrane region" description="Helical" evidence="1">
    <location>
        <begin position="458"/>
        <end position="481"/>
    </location>
</feature>
<dbReference type="SUPFAM" id="SSF51197">
    <property type="entry name" value="Clavaminate synthase-like"/>
    <property type="match status" value="1"/>
</dbReference>
<evidence type="ECO:0000313" key="2">
    <source>
        <dbReference type="EMBL" id="GMH82690.1"/>
    </source>
</evidence>
<proteinExistence type="predicted"/>
<dbReference type="Proteomes" id="UP001165085">
    <property type="component" value="Unassembled WGS sequence"/>
</dbReference>
<gene>
    <name evidence="2" type="ORF">TrST_g3580</name>
</gene>
<keyword evidence="3" id="KW-1185">Reference proteome</keyword>
<comment type="caution">
    <text evidence="2">The sequence shown here is derived from an EMBL/GenBank/DDBJ whole genome shotgun (WGS) entry which is preliminary data.</text>
</comment>
<dbReference type="InterPro" id="IPR051961">
    <property type="entry name" value="Fungal_Metabolite_Diox"/>
</dbReference>
<dbReference type="Gene3D" id="2.60.120.620">
    <property type="entry name" value="q2cbj1_9rhob like domain"/>
    <property type="match status" value="1"/>
</dbReference>
<evidence type="ECO:0000256" key="1">
    <source>
        <dbReference type="SAM" id="Phobius"/>
    </source>
</evidence>
<dbReference type="InterPro" id="IPR008775">
    <property type="entry name" value="Phytyl_CoA_dOase-like"/>
</dbReference>
<accession>A0A9W7BAQ4</accession>
<protein>
    <submittedName>
        <fullName evidence="2">Uncharacterized protein</fullName>
    </submittedName>
</protein>
<keyword evidence="1" id="KW-1133">Transmembrane helix</keyword>
<evidence type="ECO:0000313" key="3">
    <source>
        <dbReference type="Proteomes" id="UP001165085"/>
    </source>
</evidence>
<dbReference type="Pfam" id="PF05721">
    <property type="entry name" value="PhyH"/>
    <property type="match status" value="1"/>
</dbReference>
<reference evidence="3" key="1">
    <citation type="journal article" date="2023" name="Commun. Biol.">
        <title>Genome analysis of Parmales, the sister group of diatoms, reveals the evolutionary specialization of diatoms from phago-mixotrophs to photoautotrophs.</title>
        <authorList>
            <person name="Ban H."/>
            <person name="Sato S."/>
            <person name="Yoshikawa S."/>
            <person name="Yamada K."/>
            <person name="Nakamura Y."/>
            <person name="Ichinomiya M."/>
            <person name="Sato N."/>
            <person name="Blanc-Mathieu R."/>
            <person name="Endo H."/>
            <person name="Kuwata A."/>
            <person name="Ogata H."/>
        </authorList>
    </citation>
    <scope>NUCLEOTIDE SEQUENCE [LARGE SCALE GENOMIC DNA]</scope>
    <source>
        <strain evidence="3">NIES 3701</strain>
    </source>
</reference>
<dbReference type="OrthoDB" id="43557at2759"/>
<dbReference type="AlphaFoldDB" id="A0A9W7BAQ4"/>